<keyword evidence="1" id="KW-0496">Mitochondrion</keyword>
<geneLocation type="mitochondrion" evidence="1"/>
<gene>
    <name evidence="1" type="ORF">ABT39_MTgene1963</name>
</gene>
<protein>
    <submittedName>
        <fullName evidence="1">Uncharacterized protein</fullName>
    </submittedName>
</protein>
<reference evidence="1" key="1">
    <citation type="journal article" date="2015" name="Genome Biol. Evol.">
        <title>Organellar Genomes of White Spruce (Picea glauca): Assembly and Annotation.</title>
        <authorList>
            <person name="Jackman S.D."/>
            <person name="Warren R.L."/>
            <person name="Gibb E.A."/>
            <person name="Vandervalk B.P."/>
            <person name="Mohamadi H."/>
            <person name="Chu J."/>
            <person name="Raymond A."/>
            <person name="Pleasance S."/>
            <person name="Coope R."/>
            <person name="Wildung M.R."/>
            <person name="Ritland C.E."/>
            <person name="Bousquet J."/>
            <person name="Jones S.J."/>
            <person name="Bohlmann J."/>
            <person name="Birol I."/>
        </authorList>
    </citation>
    <scope>NUCLEOTIDE SEQUENCE [LARGE SCALE GENOMIC DNA]</scope>
    <source>
        <tissue evidence="1">Flushing bud</tissue>
    </source>
</reference>
<sequence length="44" mass="5187">MKKRFDPSSSGYPPLFLMLRVDLLARKLELHLDPLLMLLYLDQV</sequence>
<proteinExistence type="predicted"/>
<organism evidence="1">
    <name type="scientific">Picea glauca</name>
    <name type="common">White spruce</name>
    <name type="synonym">Pinus glauca</name>
    <dbReference type="NCBI Taxonomy" id="3330"/>
    <lineage>
        <taxon>Eukaryota</taxon>
        <taxon>Viridiplantae</taxon>
        <taxon>Streptophyta</taxon>
        <taxon>Embryophyta</taxon>
        <taxon>Tracheophyta</taxon>
        <taxon>Spermatophyta</taxon>
        <taxon>Pinopsida</taxon>
        <taxon>Pinidae</taxon>
        <taxon>Conifers I</taxon>
        <taxon>Pinales</taxon>
        <taxon>Pinaceae</taxon>
        <taxon>Picea</taxon>
    </lineage>
</organism>
<name>A0A101LVL2_PICGL</name>
<dbReference type="EMBL" id="LKAM01000013">
    <property type="protein sequence ID" value="KUM46157.1"/>
    <property type="molecule type" value="Genomic_DNA"/>
</dbReference>
<dbReference type="AlphaFoldDB" id="A0A101LVL2"/>
<accession>A0A101LVL2</accession>
<evidence type="ECO:0000313" key="1">
    <source>
        <dbReference type="EMBL" id="KUM46157.1"/>
    </source>
</evidence>
<comment type="caution">
    <text evidence="1">The sequence shown here is derived from an EMBL/GenBank/DDBJ whole genome shotgun (WGS) entry which is preliminary data.</text>
</comment>